<keyword evidence="1" id="KW-0732">Signal</keyword>
<dbReference type="Proteomes" id="UP000559010">
    <property type="component" value="Unassembled WGS sequence"/>
</dbReference>
<dbReference type="Gene3D" id="3.40.190.10">
    <property type="entry name" value="Periplasmic binding protein-like II"/>
    <property type="match status" value="1"/>
</dbReference>
<protein>
    <submittedName>
        <fullName evidence="3">Transporter substrate-binding domain-containing protein</fullName>
    </submittedName>
</protein>
<keyword evidence="4" id="KW-1185">Reference proteome</keyword>
<dbReference type="SUPFAM" id="SSF53850">
    <property type="entry name" value="Periplasmic binding protein-like II"/>
    <property type="match status" value="1"/>
</dbReference>
<dbReference type="RefSeq" id="WP_169677750.1">
    <property type="nucleotide sequence ID" value="NZ_JABBNU010000001.1"/>
</dbReference>
<name>A0A848IVC3_9BACT</name>
<reference evidence="3 4" key="1">
    <citation type="submission" date="2020-04" db="EMBL/GenBank/DDBJ databases">
        <title>Flammeovirgaceae bacterium KN852 isolated from deep sea.</title>
        <authorList>
            <person name="Zhang D.-C."/>
        </authorList>
    </citation>
    <scope>NUCLEOTIDE SEQUENCE [LARGE SCALE GENOMIC DNA]</scope>
    <source>
        <strain evidence="3 4">KN852</strain>
    </source>
</reference>
<gene>
    <name evidence="3" type="ORF">HH304_01910</name>
</gene>
<comment type="caution">
    <text evidence="3">The sequence shown here is derived from an EMBL/GenBank/DDBJ whole genome shotgun (WGS) entry which is preliminary data.</text>
</comment>
<feature type="signal peptide" evidence="1">
    <location>
        <begin position="1"/>
        <end position="24"/>
    </location>
</feature>
<proteinExistence type="predicted"/>
<evidence type="ECO:0000256" key="1">
    <source>
        <dbReference type="SAM" id="SignalP"/>
    </source>
</evidence>
<evidence type="ECO:0000259" key="2">
    <source>
        <dbReference type="Pfam" id="PF00497"/>
    </source>
</evidence>
<organism evidence="3 4">
    <name type="scientific">Marinigracilibium pacificum</name>
    <dbReference type="NCBI Taxonomy" id="2729599"/>
    <lineage>
        <taxon>Bacteria</taxon>
        <taxon>Pseudomonadati</taxon>
        <taxon>Bacteroidota</taxon>
        <taxon>Cytophagia</taxon>
        <taxon>Cytophagales</taxon>
        <taxon>Flammeovirgaceae</taxon>
        <taxon>Marinigracilibium</taxon>
    </lineage>
</organism>
<dbReference type="Pfam" id="PF00497">
    <property type="entry name" value="SBP_bac_3"/>
    <property type="match status" value="1"/>
</dbReference>
<dbReference type="EMBL" id="JABBNU010000001">
    <property type="protein sequence ID" value="NMM47138.1"/>
    <property type="molecule type" value="Genomic_DNA"/>
</dbReference>
<evidence type="ECO:0000313" key="3">
    <source>
        <dbReference type="EMBL" id="NMM47138.1"/>
    </source>
</evidence>
<evidence type="ECO:0000313" key="4">
    <source>
        <dbReference type="Proteomes" id="UP000559010"/>
    </source>
</evidence>
<feature type="chain" id="PRO_5032591538" evidence="1">
    <location>
        <begin position="25"/>
        <end position="284"/>
    </location>
</feature>
<dbReference type="InterPro" id="IPR001638">
    <property type="entry name" value="Solute-binding_3/MltF_N"/>
</dbReference>
<dbReference type="AlphaFoldDB" id="A0A848IVC3"/>
<sequence length="284" mass="32072">MKSFIFNASILLMLIAFIGNNAFSQTTSFSKAKETGSATIEYVYLNTPGFIEKRSGSMNGLCYDIIKHFETWLKINHGISIKGNWVETPDNSFTSFMQKVKSANDGTVGVANITITPERETQYTFSSPFINNISILVSHNSIKTLSNPNDIGTAFKNMTAVTVKGSTNEKYLRQIKSKYFKEMKIEYLNSNIDVSKKVSMDPKYFSVLDFTYYLSSLKDHRTIKRQPVMDEANEYFGFIMPLGSSWGPVFSEFLSDQYLQSGQYRSTLAKHLGPNALKLLDSVQ</sequence>
<accession>A0A848IVC3</accession>
<feature type="domain" description="Solute-binding protein family 3/N-terminal" evidence="2">
    <location>
        <begin position="53"/>
        <end position="181"/>
    </location>
</feature>